<keyword evidence="1" id="KW-1133">Transmembrane helix</keyword>
<feature type="transmembrane region" description="Helical" evidence="1">
    <location>
        <begin position="231"/>
        <end position="259"/>
    </location>
</feature>
<feature type="transmembrane region" description="Helical" evidence="1">
    <location>
        <begin position="111"/>
        <end position="140"/>
    </location>
</feature>
<reference evidence="2 3" key="1">
    <citation type="journal article" date="2019" name="Int. J. Syst. Evol. Microbiol.">
        <title>The Global Catalogue of Microorganisms (GCM) 10K type strain sequencing project: providing services to taxonomists for standard genome sequencing and annotation.</title>
        <authorList>
            <consortium name="The Broad Institute Genomics Platform"/>
            <consortium name="The Broad Institute Genome Sequencing Center for Infectious Disease"/>
            <person name="Wu L."/>
            <person name="Ma J."/>
        </authorList>
    </citation>
    <scope>NUCLEOTIDE SEQUENCE [LARGE SCALE GENOMIC DNA]</scope>
    <source>
        <strain evidence="2 3">CGMCC 1.12553</strain>
    </source>
</reference>
<feature type="transmembrane region" description="Helical" evidence="1">
    <location>
        <begin position="67"/>
        <end position="90"/>
    </location>
</feature>
<feature type="transmembrane region" description="Helical" evidence="1">
    <location>
        <begin position="429"/>
        <end position="456"/>
    </location>
</feature>
<feature type="transmembrane region" description="Helical" evidence="1">
    <location>
        <begin position="511"/>
        <end position="532"/>
    </location>
</feature>
<evidence type="ECO:0000256" key="1">
    <source>
        <dbReference type="SAM" id="Phobius"/>
    </source>
</evidence>
<organism evidence="2 3">
    <name type="scientific">Halobium salinum</name>
    <dbReference type="NCBI Taxonomy" id="1364940"/>
    <lineage>
        <taxon>Archaea</taxon>
        <taxon>Methanobacteriati</taxon>
        <taxon>Methanobacteriota</taxon>
        <taxon>Stenosarchaea group</taxon>
        <taxon>Halobacteria</taxon>
        <taxon>Halobacteriales</taxon>
        <taxon>Haloferacaceae</taxon>
        <taxon>Halobium</taxon>
    </lineage>
</organism>
<feature type="transmembrane region" description="Helical" evidence="1">
    <location>
        <begin position="27"/>
        <end position="55"/>
    </location>
</feature>
<keyword evidence="3" id="KW-1185">Reference proteome</keyword>
<gene>
    <name evidence="2" type="ORF">ACFO0N_02730</name>
</gene>
<keyword evidence="1" id="KW-0472">Membrane</keyword>
<evidence type="ECO:0000313" key="3">
    <source>
        <dbReference type="Proteomes" id="UP001595921"/>
    </source>
</evidence>
<sequence>MNPPSARRAGLVVRTESRRRLRGLRDAGWRLALLALSGVLLLLPVGGMAVAAYFLGSGTFGSPATTLRAAGAAVVLLAGFVTVFVALRTVQAGDPDAPEAVLLAAPVRDVVLGLAAVETLVVTGPVVAVAVVVSAAFAVGAGSLPAVLFASLALAGGALAGASTGFALGLLVRLAIARSKLLARYKTVIGVALFLGYFAVVTGGVDLPWLADLVVLADRPPVAWFGSLATLGTLAAANAVGAAAGAVVLPAVAVAGYVASVGVAERLWFEPRVTPTESRTEPSGMAGGFADRLGVGSTGAAGPIPPASVTVARRSWLRARRAPISLLYVVYPLFVVGGPLSTAIRTGVVPGWLPAALPLYGAWATAAAFTLNPIGDEGAVLPVTLTSGVSGRAFVLGRCLAGAAVGVPLTAAVTAAAAVAASFAPVATLAVVVNALVLPVAAAGIGAAVGTALPQFEASRITRSRRAVVPSLLGFAAFSLALVLLSVPALVGGTPVVGEVLESLLGVDAAVVAVVGVGATMALALVGGGLGFRYAATRFDGYYPDGG</sequence>
<feature type="transmembrane region" description="Helical" evidence="1">
    <location>
        <begin position="468"/>
        <end position="491"/>
    </location>
</feature>
<dbReference type="RefSeq" id="WP_267625311.1">
    <property type="nucleotide sequence ID" value="NZ_JAODIW010000010.1"/>
</dbReference>
<dbReference type="EMBL" id="JBHSDS010000002">
    <property type="protein sequence ID" value="MFC4356861.1"/>
    <property type="molecule type" value="Genomic_DNA"/>
</dbReference>
<dbReference type="AlphaFoldDB" id="A0ABD5P7J6"/>
<evidence type="ECO:0008006" key="4">
    <source>
        <dbReference type="Google" id="ProtNLM"/>
    </source>
</evidence>
<accession>A0ABD5P7J6</accession>
<feature type="transmembrane region" description="Helical" evidence="1">
    <location>
        <begin position="322"/>
        <end position="340"/>
    </location>
</feature>
<feature type="transmembrane region" description="Helical" evidence="1">
    <location>
        <begin position="352"/>
        <end position="374"/>
    </location>
</feature>
<comment type="caution">
    <text evidence="2">The sequence shown here is derived from an EMBL/GenBank/DDBJ whole genome shotgun (WGS) entry which is preliminary data.</text>
</comment>
<feature type="transmembrane region" description="Helical" evidence="1">
    <location>
        <begin position="188"/>
        <end position="211"/>
    </location>
</feature>
<feature type="transmembrane region" description="Helical" evidence="1">
    <location>
        <begin position="395"/>
        <end position="423"/>
    </location>
</feature>
<dbReference type="Proteomes" id="UP001595921">
    <property type="component" value="Unassembled WGS sequence"/>
</dbReference>
<keyword evidence="1" id="KW-0812">Transmembrane</keyword>
<evidence type="ECO:0000313" key="2">
    <source>
        <dbReference type="EMBL" id="MFC4356861.1"/>
    </source>
</evidence>
<protein>
    <recommendedName>
        <fullName evidence="4">ABC-2 type transport system permease protein</fullName>
    </recommendedName>
</protein>
<feature type="transmembrane region" description="Helical" evidence="1">
    <location>
        <begin position="146"/>
        <end position="176"/>
    </location>
</feature>
<name>A0ABD5P7J6_9EURY</name>
<proteinExistence type="predicted"/>